<dbReference type="RefSeq" id="WP_058315788.1">
    <property type="nucleotide sequence ID" value="NZ_CYTO01000009.1"/>
</dbReference>
<evidence type="ECO:0000259" key="1">
    <source>
        <dbReference type="Pfam" id="PF07969"/>
    </source>
</evidence>
<evidence type="ECO:0000313" key="3">
    <source>
        <dbReference type="Proteomes" id="UP000051184"/>
    </source>
</evidence>
<keyword evidence="3" id="KW-1185">Reference proteome</keyword>
<dbReference type="NCBIfam" id="NF011987">
    <property type="entry name" value="PRK15446.2-3"/>
    <property type="match status" value="1"/>
</dbReference>
<dbReference type="Gene3D" id="3.20.20.140">
    <property type="entry name" value="Metal-dependent hydrolases"/>
    <property type="match status" value="1"/>
</dbReference>
<reference evidence="3" key="1">
    <citation type="submission" date="2015-09" db="EMBL/GenBank/DDBJ databases">
        <authorList>
            <person name="Rodrigo-Torres Lidia"/>
            <person name="Arahal R.David."/>
        </authorList>
    </citation>
    <scope>NUCLEOTIDE SEQUENCE [LARGE SCALE GENOMIC DNA]</scope>
    <source>
        <strain evidence="3">CECT 5114</strain>
    </source>
</reference>
<dbReference type="EMBL" id="CYUE01000020">
    <property type="protein sequence ID" value="CUK26361.1"/>
    <property type="molecule type" value="Genomic_DNA"/>
</dbReference>
<gene>
    <name evidence="2" type="primary">phnM_1</name>
    <name evidence="2" type="ORF">TA5114_02171</name>
</gene>
<dbReference type="NCBIfam" id="NF011990">
    <property type="entry name" value="PRK15446.2-6"/>
    <property type="match status" value="1"/>
</dbReference>
<dbReference type="InterPro" id="IPR013108">
    <property type="entry name" value="Amidohydro_3"/>
</dbReference>
<dbReference type="Pfam" id="PF07969">
    <property type="entry name" value="Amidohydro_3"/>
    <property type="match status" value="1"/>
</dbReference>
<keyword evidence="2" id="KW-0378">Hydrolase</keyword>
<dbReference type="AlphaFoldDB" id="A0A0P1IS37"/>
<dbReference type="GO" id="GO:0016810">
    <property type="term" value="F:hydrolase activity, acting on carbon-nitrogen (but not peptide) bonds"/>
    <property type="evidence" value="ECO:0007669"/>
    <property type="project" value="InterPro"/>
</dbReference>
<dbReference type="SUPFAM" id="SSF51338">
    <property type="entry name" value="Composite domain of metallo-dependent hydrolases"/>
    <property type="match status" value="1"/>
</dbReference>
<dbReference type="Gene3D" id="2.30.40.10">
    <property type="entry name" value="Urease, subunit C, domain 1"/>
    <property type="match status" value="1"/>
</dbReference>
<accession>A0A0P1IS37</accession>
<organism evidence="2 3">
    <name type="scientific">Cognatishimia activa</name>
    <dbReference type="NCBI Taxonomy" id="1715691"/>
    <lineage>
        <taxon>Bacteria</taxon>
        <taxon>Pseudomonadati</taxon>
        <taxon>Pseudomonadota</taxon>
        <taxon>Alphaproteobacteria</taxon>
        <taxon>Rhodobacterales</taxon>
        <taxon>Paracoccaceae</taxon>
        <taxon>Cognatishimia</taxon>
    </lineage>
</organism>
<dbReference type="EC" id="3.6.1.63" evidence="2"/>
<dbReference type="InterPro" id="IPR012696">
    <property type="entry name" value="PhnM"/>
</dbReference>
<dbReference type="GO" id="GO:0019700">
    <property type="term" value="P:organic phosphonate catabolic process"/>
    <property type="evidence" value="ECO:0007669"/>
    <property type="project" value="InterPro"/>
</dbReference>
<dbReference type="InterPro" id="IPR051781">
    <property type="entry name" value="Metallo-dep_Hydrolase"/>
</dbReference>
<dbReference type="InterPro" id="IPR011059">
    <property type="entry name" value="Metal-dep_hydrolase_composite"/>
</dbReference>
<sequence length="375" mass="40196">MIFENALVLGPEGLSAQSLAVLDGVICDETDARSFDLSGYWIMPGLIDVHGDGFERHLAPRRGALRDLGQGLMSADAELAANGITTATLAQFYSWEGGMRGPEFARRFLEALKTADLLTDTRVQLRFETHLLADYSAFEELVAEFDVPYVVFNDHIPHDALAKGKRPPRHTGQALKSGRSPEAHLTLLQELHGRSEQVPEALKALAARLTARGVRLGSHDDDTPDVRAGFQAMGIAISEFPESLETAEAANANGAEVILGAPNVVRGGSHSGKVSAAEVIAAGHCHALASDYHYPALKQAVFRLVDDGVLTLEKAWSLVSSGPAKLLGLTDRGTLEEGQRADLVILNPETRRIEATLVNGQFSHLTGGVAARFLG</sequence>
<dbReference type="PANTHER" id="PTHR43135:SF3">
    <property type="entry name" value="ALPHA-D-RIBOSE 1-METHYLPHOSPHONATE 5-TRIPHOSPHATE DIPHOSPHATASE"/>
    <property type="match status" value="1"/>
</dbReference>
<dbReference type="OrthoDB" id="9785413at2"/>
<protein>
    <submittedName>
        <fullName evidence="2">Alpha-D-ribose 1-methylphosphonate 5-triphosphate diphosphatase</fullName>
        <ecNumber evidence="2">3.6.1.63</ecNumber>
    </submittedName>
</protein>
<evidence type="ECO:0000313" key="2">
    <source>
        <dbReference type="EMBL" id="CUK26361.1"/>
    </source>
</evidence>
<dbReference type="PIRSF" id="PIRSF038971">
    <property type="entry name" value="PhnM"/>
    <property type="match status" value="1"/>
</dbReference>
<dbReference type="InterPro" id="IPR032466">
    <property type="entry name" value="Metal_Hydrolase"/>
</dbReference>
<name>A0A0P1IS37_9RHOB</name>
<dbReference type="STRING" id="1715691.TA5113_00999"/>
<dbReference type="SUPFAM" id="SSF51556">
    <property type="entry name" value="Metallo-dependent hydrolases"/>
    <property type="match status" value="1"/>
</dbReference>
<feature type="domain" description="Amidohydrolase 3" evidence="1">
    <location>
        <begin position="127"/>
        <end position="358"/>
    </location>
</feature>
<proteinExistence type="predicted"/>
<dbReference type="PANTHER" id="PTHR43135">
    <property type="entry name" value="ALPHA-D-RIBOSE 1-METHYLPHOSPHONATE 5-TRIPHOSPHATE DIPHOSPHATASE"/>
    <property type="match status" value="1"/>
</dbReference>
<dbReference type="Proteomes" id="UP000051184">
    <property type="component" value="Unassembled WGS sequence"/>
</dbReference>